<organism evidence="2 3">
    <name type="scientific">Coccomyxa viridis</name>
    <dbReference type="NCBI Taxonomy" id="1274662"/>
    <lineage>
        <taxon>Eukaryota</taxon>
        <taxon>Viridiplantae</taxon>
        <taxon>Chlorophyta</taxon>
        <taxon>core chlorophytes</taxon>
        <taxon>Trebouxiophyceae</taxon>
        <taxon>Trebouxiophyceae incertae sedis</taxon>
        <taxon>Coccomyxaceae</taxon>
        <taxon>Coccomyxa</taxon>
    </lineage>
</organism>
<dbReference type="InterPro" id="IPR052396">
    <property type="entry name" value="Meiotic_Drive_Suppr_Kinase"/>
</dbReference>
<accession>A0ABP1FIR9</accession>
<reference evidence="2 3" key="1">
    <citation type="submission" date="2024-06" db="EMBL/GenBank/DDBJ databases">
        <authorList>
            <person name="Kraege A."/>
            <person name="Thomma B."/>
        </authorList>
    </citation>
    <scope>NUCLEOTIDE SEQUENCE [LARGE SCALE GENOMIC DNA]</scope>
</reference>
<evidence type="ECO:0000313" key="3">
    <source>
        <dbReference type="Proteomes" id="UP001497392"/>
    </source>
</evidence>
<dbReference type="SUPFAM" id="SSF56112">
    <property type="entry name" value="Protein kinase-like (PK-like)"/>
    <property type="match status" value="1"/>
</dbReference>
<dbReference type="PANTHER" id="PTHR37171">
    <property type="entry name" value="SERINE/THREONINE-PROTEIN KINASE YRZF-RELATED"/>
    <property type="match status" value="1"/>
</dbReference>
<feature type="compositionally biased region" description="Low complexity" evidence="1">
    <location>
        <begin position="221"/>
        <end position="236"/>
    </location>
</feature>
<sequence>MKDGGSFEAAANQADVFAFVMNFMYRVNYVLKQLGSSVKCVGGGGGRSMSCTDLIVRLVSAQSSLTDMSRQVLATILVQGDWKFDLKPGESLEDAPNDPQRGEANMAAVQKAYGMAIVDGAPIFVLTNYNVTVFFKRSQDVRDMRLWASEPLWISDTDPPACAMWAHALQQVEELQSWKPMLPRADVPINVEEQQTQTHQQQVDTQRQRLARVRLHSTDQSSASAGSAASDDSAASSRKRKRTDEQPGEDHRAPIDAVRQRTADASMHLQACKPLSKAYETISHTSPALEPSIGLEMEETVPLSELGLTGECLGAFQYGFTLKGTWEGKPTAVKVYNLRKRGALAAYKTEKDAYHELELLQGRAIPYFLRSGLQAHTAAPVFVTSYEGQALAEEKPVPLHLHRCMKEALEALHAAGAAYRDVNCSNFVVNGNAVRLVDFESLALDATEEQRRGGMWAFNDLLPSCGV</sequence>
<name>A0ABP1FIR9_9CHLO</name>
<feature type="compositionally biased region" description="Basic and acidic residues" evidence="1">
    <location>
        <begin position="242"/>
        <end position="255"/>
    </location>
</feature>
<evidence type="ECO:0000313" key="2">
    <source>
        <dbReference type="EMBL" id="CAL5219843.1"/>
    </source>
</evidence>
<proteinExistence type="predicted"/>
<dbReference type="Gene3D" id="1.10.510.10">
    <property type="entry name" value="Transferase(Phosphotransferase) domain 1"/>
    <property type="match status" value="1"/>
</dbReference>
<protein>
    <submittedName>
        <fullName evidence="2">G1758 protein</fullName>
    </submittedName>
</protein>
<feature type="region of interest" description="Disordered" evidence="1">
    <location>
        <begin position="215"/>
        <end position="255"/>
    </location>
</feature>
<dbReference type="Proteomes" id="UP001497392">
    <property type="component" value="Unassembled WGS sequence"/>
</dbReference>
<keyword evidence="3" id="KW-1185">Reference proteome</keyword>
<dbReference type="PANTHER" id="PTHR37171:SF1">
    <property type="entry name" value="SERINE_THREONINE-PROTEIN KINASE YRZF-RELATED"/>
    <property type="match status" value="1"/>
</dbReference>
<dbReference type="EMBL" id="CAXHTA020000002">
    <property type="protein sequence ID" value="CAL5219843.1"/>
    <property type="molecule type" value="Genomic_DNA"/>
</dbReference>
<comment type="caution">
    <text evidence="2">The sequence shown here is derived from an EMBL/GenBank/DDBJ whole genome shotgun (WGS) entry which is preliminary data.</text>
</comment>
<gene>
    <name evidence="2" type="primary">g1758</name>
    <name evidence="2" type="ORF">VP750_LOCUS1502</name>
</gene>
<evidence type="ECO:0000256" key="1">
    <source>
        <dbReference type="SAM" id="MobiDB-lite"/>
    </source>
</evidence>
<dbReference type="InterPro" id="IPR011009">
    <property type="entry name" value="Kinase-like_dom_sf"/>
</dbReference>